<accession>A0A0C5BJD2</accession>
<evidence type="ECO:0000313" key="4">
    <source>
        <dbReference type="Proteomes" id="UP000237966"/>
    </source>
</evidence>
<dbReference type="PIRSF" id="PIRSF028754">
    <property type="entry name" value="UCP028754"/>
    <property type="match status" value="1"/>
</dbReference>
<dbReference type="Proteomes" id="UP000237966">
    <property type="component" value="Unassembled WGS sequence"/>
</dbReference>
<comment type="caution">
    <text evidence="1">The sequence shown here is derived from an EMBL/GenBank/DDBJ whole genome shotgun (WGS) entry which is preliminary data.</text>
</comment>
<reference evidence="1 3" key="1">
    <citation type="submission" date="2015-04" db="EMBL/GenBank/DDBJ databases">
        <title>Draft genome sequence of Rathayibacter toxicus strain FH-142 (AKA 70134 or CS 32), a Western Australian isolate.</title>
        <authorList>
            <consortium name="Consortium for Microbial Forensics and Genomics (microFORGE)"/>
            <person name="Knight B.M."/>
            <person name="Roberts D.P."/>
            <person name="Lin D."/>
            <person name="Hari K."/>
            <person name="Fletcher J."/>
            <person name="Melcher U."/>
            <person name="Blagden T."/>
            <person name="Luster D.G."/>
            <person name="Sechler A.J."/>
            <person name="Schneider W.L."/>
            <person name="Winegar R.A."/>
        </authorList>
    </citation>
    <scope>NUCLEOTIDE SEQUENCE [LARGE SCALE GENOMIC DNA]</scope>
    <source>
        <strain evidence="1 3">FH142</strain>
    </source>
</reference>
<dbReference type="STRING" id="145458.APU90_10625"/>
<dbReference type="GO" id="GO:0016874">
    <property type="term" value="F:ligase activity"/>
    <property type="evidence" value="ECO:0007669"/>
    <property type="project" value="UniProtKB-KW"/>
</dbReference>
<dbReference type="EMBL" id="LBFI01000044">
    <property type="protein sequence ID" value="KKM45398.1"/>
    <property type="molecule type" value="Genomic_DNA"/>
</dbReference>
<dbReference type="AlphaFoldDB" id="A0A0C5BJD2"/>
<dbReference type="eggNOG" id="COG1938">
    <property type="taxonomic scope" value="Bacteria"/>
</dbReference>
<dbReference type="Pfam" id="PF09754">
    <property type="entry name" value="PAC2"/>
    <property type="match status" value="1"/>
</dbReference>
<dbReference type="Gene3D" id="3.40.50.10900">
    <property type="entry name" value="PAC-like subunit"/>
    <property type="match status" value="1"/>
</dbReference>
<dbReference type="PATRIC" id="fig|145458.7.peg.1479"/>
<name>A0A0C5BJD2_9MICO</name>
<proteinExistence type="predicted"/>
<dbReference type="InterPro" id="IPR019151">
    <property type="entry name" value="Proteasome_assmbl_chaperone_2"/>
</dbReference>
<dbReference type="GeneID" id="93667065"/>
<dbReference type="KEGG" id="rtc:APU90_10625"/>
<dbReference type="InterPro" id="IPR008492">
    <property type="entry name" value="Rv2714-like"/>
</dbReference>
<protein>
    <submittedName>
        <fullName evidence="1">Carboxylate--amine ligase</fullName>
    </submittedName>
    <submittedName>
        <fullName evidence="2">PAC2 family protein</fullName>
    </submittedName>
</protein>
<dbReference type="OrthoDB" id="150941at2"/>
<dbReference type="RefSeq" id="WP_027691370.1">
    <property type="nucleotide sequence ID" value="NZ_CP010848.1"/>
</dbReference>
<keyword evidence="1" id="KW-0436">Ligase</keyword>
<dbReference type="EMBL" id="PSWU01000007">
    <property type="protein sequence ID" value="PPI15522.1"/>
    <property type="molecule type" value="Genomic_DNA"/>
</dbReference>
<organism evidence="1 3">
    <name type="scientific">Rathayibacter toxicus</name>
    <dbReference type="NCBI Taxonomy" id="145458"/>
    <lineage>
        <taxon>Bacteria</taxon>
        <taxon>Bacillati</taxon>
        <taxon>Actinomycetota</taxon>
        <taxon>Actinomycetes</taxon>
        <taxon>Micrococcales</taxon>
        <taxon>Microbacteriaceae</taxon>
        <taxon>Rathayibacter</taxon>
    </lineage>
</organism>
<gene>
    <name evidence="2" type="ORF">C5C51_06245</name>
    <name evidence="1" type="ORF">VT73_07010</name>
</gene>
<evidence type="ECO:0000313" key="2">
    <source>
        <dbReference type="EMBL" id="PPI15522.1"/>
    </source>
</evidence>
<evidence type="ECO:0000313" key="3">
    <source>
        <dbReference type="Proteomes" id="UP000052979"/>
    </source>
</evidence>
<dbReference type="Proteomes" id="UP000052979">
    <property type="component" value="Unassembled WGS sequence"/>
</dbReference>
<evidence type="ECO:0000313" key="1">
    <source>
        <dbReference type="EMBL" id="KKM45398.1"/>
    </source>
</evidence>
<keyword evidence="3" id="KW-1185">Reference proteome</keyword>
<sequence>MNVIKGNVLVVAFEGWNDAGDAASGAVRLVKDDGDFVPLFAVDPEQYYDFQYTRPTLSIGEDGRRCLSWPGTQIFGPATTSADDEITPYVMLGTEPSRSWKSFATEVVDTMLAIDISTVVFLGAMLADVPHTRPISLFASSENAELRSAFDLERSNYEGPVGILSVIGETAAKVGIPAMTLWASVPHYVHSAPSPKATLALLEKLEEVLGVATPRGDLVEQAQEWERGINALAADDEDMASYIAQLEHARDTVDSPEASGEAIAQEFERYLRRRGDGRPGDEPRRS</sequence>
<reference evidence="2 4" key="2">
    <citation type="submission" date="2018-02" db="EMBL/GenBank/DDBJ databases">
        <title>Bacteriophage NCPPB3778 and a type I-E CRISPR drive the evolution of the US Biological Select Agent, Rathayibacter toxicus.</title>
        <authorList>
            <person name="Davis E.W.II."/>
            <person name="Tabima J.F."/>
            <person name="Weisberg A.J."/>
            <person name="Lopes L.D."/>
            <person name="Wiseman M.S."/>
            <person name="Wiseman M.S."/>
            <person name="Pupko T."/>
            <person name="Belcher M.S."/>
            <person name="Sechler A.J."/>
            <person name="Tancos M.A."/>
            <person name="Schroeder B.K."/>
            <person name="Murray T.D."/>
            <person name="Luster D.G."/>
            <person name="Schneider W.L."/>
            <person name="Rogers E."/>
            <person name="Andreote F.D."/>
            <person name="Grunwald N.J."/>
            <person name="Putnam M.L."/>
            <person name="Chang J.H."/>
        </authorList>
    </citation>
    <scope>NUCLEOTIDE SEQUENCE [LARGE SCALE GENOMIC DNA]</scope>
    <source>
        <strain evidence="2 4">FH99</strain>
    </source>
</reference>
<dbReference type="SUPFAM" id="SSF159659">
    <property type="entry name" value="Cgl1923-like"/>
    <property type="match status" value="1"/>
</dbReference>
<dbReference type="InterPro" id="IPR038389">
    <property type="entry name" value="PSMG2_sf"/>
</dbReference>
<dbReference type="KEGG" id="rtx:TI83_06465"/>